<feature type="transmembrane region" description="Helical" evidence="2">
    <location>
        <begin position="115"/>
        <end position="135"/>
    </location>
</feature>
<keyword evidence="2" id="KW-0472">Membrane</keyword>
<accession>A0A1C6U9M8</accession>
<dbReference type="PANTHER" id="PTHR36840:SF1">
    <property type="entry name" value="BLL5714 PROTEIN"/>
    <property type="match status" value="1"/>
</dbReference>
<feature type="transmembrane region" description="Helical" evidence="2">
    <location>
        <begin position="170"/>
        <end position="191"/>
    </location>
</feature>
<sequence length="413" mass="44342">MTDRRGRQLLRPEISSTRATFLELFFDLVFVFALTRVSLRLVDGAGASAAGLAAEIARTGVLFLALWLLWSITTWVTSRYEPERSVIQFVVVGSMFGAMVMAVALPGAFEGRALPFVLAYLTVMVGRPLVIATAMRSHPRRTVPLQLAAWAAVGAVPWLAGAFAPDQLRLPLWVLALAIDGTGLVLGWPLPRLGAARASGWLIAGEHLADRYQQIFLISLGETILVIGLTYSGTDFTANRAGAFTVAFVTTALLWRIYFHRAGHVLAEALRVARSPGRLGASVAATHLVIVVGVLSTAVGYELVIVHPFGRMDPAWLVFVVGGPAIFLAARARFEYEIFGRVSWSRWGGLLALLLLAPVLTLGPPMVALAAVAATLAGVAIADGWRSRRRTPELPASPLLHGEAGGGDYHRTP</sequence>
<dbReference type="Proteomes" id="UP000199001">
    <property type="component" value="Unassembled WGS sequence"/>
</dbReference>
<gene>
    <name evidence="3" type="ORF">GA0070606_1654</name>
</gene>
<feature type="transmembrane region" description="Helical" evidence="2">
    <location>
        <begin position="59"/>
        <end position="77"/>
    </location>
</feature>
<feature type="transmembrane region" description="Helical" evidence="2">
    <location>
        <begin position="147"/>
        <end position="164"/>
    </location>
</feature>
<dbReference type="AlphaFoldDB" id="A0A1C6U9M8"/>
<feature type="transmembrane region" description="Helical" evidence="2">
    <location>
        <begin position="238"/>
        <end position="258"/>
    </location>
</feature>
<keyword evidence="2" id="KW-1133">Transmembrane helix</keyword>
<evidence type="ECO:0000256" key="2">
    <source>
        <dbReference type="SAM" id="Phobius"/>
    </source>
</evidence>
<feature type="transmembrane region" description="Helical" evidence="2">
    <location>
        <begin position="344"/>
        <end position="360"/>
    </location>
</feature>
<proteinExistence type="predicted"/>
<organism evidence="3 4">
    <name type="scientific">Micromonospora citrea</name>
    <dbReference type="NCBI Taxonomy" id="47855"/>
    <lineage>
        <taxon>Bacteria</taxon>
        <taxon>Bacillati</taxon>
        <taxon>Actinomycetota</taxon>
        <taxon>Actinomycetes</taxon>
        <taxon>Micromonosporales</taxon>
        <taxon>Micromonosporaceae</taxon>
        <taxon>Micromonospora</taxon>
    </lineage>
</organism>
<dbReference type="InterPro" id="IPR010640">
    <property type="entry name" value="Low_temperature_requirement_A"/>
</dbReference>
<keyword evidence="2" id="KW-0812">Transmembrane</keyword>
<name>A0A1C6U9M8_9ACTN</name>
<evidence type="ECO:0000313" key="4">
    <source>
        <dbReference type="Proteomes" id="UP000199001"/>
    </source>
</evidence>
<dbReference type="PANTHER" id="PTHR36840">
    <property type="entry name" value="BLL5714 PROTEIN"/>
    <property type="match status" value="1"/>
</dbReference>
<reference evidence="4" key="1">
    <citation type="submission" date="2016-06" db="EMBL/GenBank/DDBJ databases">
        <authorList>
            <person name="Varghese N."/>
            <person name="Submissions Spin"/>
        </authorList>
    </citation>
    <scope>NUCLEOTIDE SEQUENCE [LARGE SCALE GENOMIC DNA]</scope>
    <source>
        <strain evidence="4">DSM 43903</strain>
    </source>
</reference>
<protein>
    <submittedName>
        <fullName evidence="3">Low temperature requirement protein LtrA</fullName>
    </submittedName>
</protein>
<dbReference type="Pfam" id="PF06772">
    <property type="entry name" value="LtrA"/>
    <property type="match status" value="1"/>
</dbReference>
<feature type="transmembrane region" description="Helical" evidence="2">
    <location>
        <begin position="315"/>
        <end position="332"/>
    </location>
</feature>
<evidence type="ECO:0000313" key="3">
    <source>
        <dbReference type="EMBL" id="SCL50559.1"/>
    </source>
</evidence>
<feature type="transmembrane region" description="Helical" evidence="2">
    <location>
        <begin position="212"/>
        <end position="232"/>
    </location>
</feature>
<feature type="transmembrane region" description="Helical" evidence="2">
    <location>
        <begin position="279"/>
        <end position="303"/>
    </location>
</feature>
<feature type="region of interest" description="Disordered" evidence="1">
    <location>
        <begin position="392"/>
        <end position="413"/>
    </location>
</feature>
<keyword evidence="4" id="KW-1185">Reference proteome</keyword>
<feature type="transmembrane region" description="Helical" evidence="2">
    <location>
        <begin position="21"/>
        <end position="39"/>
    </location>
</feature>
<dbReference type="EMBL" id="FMHZ01000002">
    <property type="protein sequence ID" value="SCL50559.1"/>
    <property type="molecule type" value="Genomic_DNA"/>
</dbReference>
<feature type="transmembrane region" description="Helical" evidence="2">
    <location>
        <begin position="89"/>
        <end position="109"/>
    </location>
</feature>
<evidence type="ECO:0000256" key="1">
    <source>
        <dbReference type="SAM" id="MobiDB-lite"/>
    </source>
</evidence>
<dbReference type="STRING" id="47855.GA0070606_1654"/>
<dbReference type="RefSeq" id="WP_091096477.1">
    <property type="nucleotide sequence ID" value="NZ_FMHZ01000002.1"/>
</dbReference>
<dbReference type="OrthoDB" id="3403309at2"/>